<protein>
    <submittedName>
        <fullName evidence="3">Spore gernimation protein</fullName>
    </submittedName>
</protein>
<sequence length="317" mass="36113">MKKYIRVLLLAALVCSLLAGCSIETKSSKDSQDESKYYLYYLNESETVLREEPYSPGEETADFMVKDLMQKLGSKDAPDGEISLLPEDVSINSYEVQKDLLVIDFSKEYSKMSKIREVMTRDGVVQTFLQIPDIHKVQFTVGGQPLTNSRNQEVGEMTSDTFAQYTGKDKESYRYDTFTLYFTDKNGKNLVKETRNVYYRRSLPKERIVLEQLAKGPMEEGHYATIPDSSLVLSVITSDRICYINMNSTFRDETPEVGGNISIYSVVNSIIDSCDVDRVQISIEGSTEGNFQDSLPLYKFYEKNEDLIAQDEKPKES</sequence>
<evidence type="ECO:0000313" key="4">
    <source>
        <dbReference type="Proteomes" id="UP000284242"/>
    </source>
</evidence>
<proteinExistence type="predicted"/>
<evidence type="ECO:0000259" key="2">
    <source>
        <dbReference type="SMART" id="SM00909"/>
    </source>
</evidence>
<evidence type="ECO:0000313" key="3">
    <source>
        <dbReference type="EMBL" id="RGS75665.1"/>
    </source>
</evidence>
<dbReference type="AlphaFoldDB" id="A0A412L5M8"/>
<dbReference type="Proteomes" id="UP000284242">
    <property type="component" value="Unassembled WGS sequence"/>
</dbReference>
<reference evidence="3 4" key="1">
    <citation type="submission" date="2018-08" db="EMBL/GenBank/DDBJ databases">
        <title>A genome reference for cultivated species of the human gut microbiota.</title>
        <authorList>
            <person name="Zou Y."/>
            <person name="Xue W."/>
            <person name="Luo G."/>
        </authorList>
    </citation>
    <scope>NUCLEOTIDE SEQUENCE [LARGE SCALE GENOMIC DNA]</scope>
    <source>
        <strain evidence="3 4">AF21-24</strain>
    </source>
</reference>
<dbReference type="EMBL" id="QRVV01000004">
    <property type="protein sequence ID" value="RGS75665.1"/>
    <property type="molecule type" value="Genomic_DNA"/>
</dbReference>
<accession>A0A412L5M8</accession>
<name>A0A412L5M8_9FIRM</name>
<keyword evidence="1" id="KW-0732">Signal</keyword>
<feature type="domain" description="GerMN" evidence="2">
    <location>
        <begin position="206"/>
        <end position="292"/>
    </location>
</feature>
<feature type="chain" id="PRO_5038926518" evidence="1">
    <location>
        <begin position="20"/>
        <end position="317"/>
    </location>
</feature>
<dbReference type="InterPro" id="IPR019606">
    <property type="entry name" value="GerMN"/>
</dbReference>
<gene>
    <name evidence="3" type="ORF">DWX77_02460</name>
</gene>
<feature type="domain" description="GerMN" evidence="2">
    <location>
        <begin position="65"/>
        <end position="150"/>
    </location>
</feature>
<comment type="caution">
    <text evidence="3">The sequence shown here is derived from an EMBL/GenBank/DDBJ whole genome shotgun (WGS) entry which is preliminary data.</text>
</comment>
<organism evidence="3 4">
    <name type="scientific">Blautia obeum</name>
    <dbReference type="NCBI Taxonomy" id="40520"/>
    <lineage>
        <taxon>Bacteria</taxon>
        <taxon>Bacillati</taxon>
        <taxon>Bacillota</taxon>
        <taxon>Clostridia</taxon>
        <taxon>Lachnospirales</taxon>
        <taxon>Lachnospiraceae</taxon>
        <taxon>Blautia</taxon>
    </lineage>
</organism>
<dbReference type="SMART" id="SM00909">
    <property type="entry name" value="Germane"/>
    <property type="match status" value="2"/>
</dbReference>
<dbReference type="Pfam" id="PF10646">
    <property type="entry name" value="Germane"/>
    <property type="match status" value="2"/>
</dbReference>
<evidence type="ECO:0000256" key="1">
    <source>
        <dbReference type="SAM" id="SignalP"/>
    </source>
</evidence>
<dbReference type="PROSITE" id="PS51257">
    <property type="entry name" value="PROKAR_LIPOPROTEIN"/>
    <property type="match status" value="1"/>
</dbReference>
<feature type="signal peptide" evidence="1">
    <location>
        <begin position="1"/>
        <end position="19"/>
    </location>
</feature>